<dbReference type="AlphaFoldDB" id="A0A927FDJ4"/>
<dbReference type="EMBL" id="JACYFG010000061">
    <property type="protein sequence ID" value="MBD5782380.1"/>
    <property type="molecule type" value="Genomic_DNA"/>
</dbReference>
<comment type="caution">
    <text evidence="1">The sequence shown here is derived from an EMBL/GenBank/DDBJ whole genome shotgun (WGS) entry which is preliminary data.</text>
</comment>
<dbReference type="Proteomes" id="UP000622317">
    <property type="component" value="Unassembled WGS sequence"/>
</dbReference>
<proteinExistence type="predicted"/>
<name>A0A927FDJ4_9BACT</name>
<accession>A0A927FDJ4</accession>
<evidence type="ECO:0000313" key="2">
    <source>
        <dbReference type="Proteomes" id="UP000622317"/>
    </source>
</evidence>
<keyword evidence="2" id="KW-1185">Reference proteome</keyword>
<sequence length="391" mass="44252">MALRIDEQVIRGEIDNCERGRVVGRIWLVGWSDPVVLDLAGNCWRDLAGRKLEFVNPEPKGAVHQALKAEQKGKVGDITASRKVKVPDVPMEEIGEYYAAKKPFPWHWGNSLYLEWFSVLNGRVVIESANFQLNIVGEVAWEMSEKEEESQRLANEQAMVGFMDTLADAVESAEGEEDNDWDASPMSEEEADRMLHRNDILTDRINARLERESIDCDYDRIIKEEIERLSGETKEPNIEWMEEAMDVGEEELSLNMEVFGVEEHALSERARELTLQLFKAKREGQWVPDGAHEEHPAAYLVESVAKAGVKLSGALDDVDWPPCLDNCAMIIARLKRARVYLDDALTALESCREQQLIDFGSIGVVAVEVIDIAKEADSIIEELRARLKEGW</sequence>
<gene>
    <name evidence="1" type="ORF">IEN85_22970</name>
</gene>
<reference evidence="1" key="1">
    <citation type="submission" date="2020-09" db="EMBL/GenBank/DDBJ databases">
        <title>Pelagicoccus enzymogenes sp. nov. with an EPS production, isolated from marine sediment.</title>
        <authorList>
            <person name="Feng X."/>
        </authorList>
    </citation>
    <scope>NUCLEOTIDE SEQUENCE</scope>
    <source>
        <strain evidence="1">NFK12</strain>
    </source>
</reference>
<organism evidence="1 2">
    <name type="scientific">Pelagicoccus enzymogenes</name>
    <dbReference type="NCBI Taxonomy" id="2773457"/>
    <lineage>
        <taxon>Bacteria</taxon>
        <taxon>Pseudomonadati</taxon>
        <taxon>Verrucomicrobiota</taxon>
        <taxon>Opitutia</taxon>
        <taxon>Puniceicoccales</taxon>
        <taxon>Pelagicoccaceae</taxon>
        <taxon>Pelagicoccus</taxon>
    </lineage>
</organism>
<dbReference type="RefSeq" id="WP_191619465.1">
    <property type="nucleotide sequence ID" value="NZ_JACYFG010000061.1"/>
</dbReference>
<protein>
    <submittedName>
        <fullName evidence="1">Uncharacterized protein</fullName>
    </submittedName>
</protein>
<evidence type="ECO:0000313" key="1">
    <source>
        <dbReference type="EMBL" id="MBD5782380.1"/>
    </source>
</evidence>